<keyword evidence="5" id="KW-0136">Cellulose degradation</keyword>
<evidence type="ECO:0000313" key="10">
    <source>
        <dbReference type="Proteomes" id="UP000188604"/>
    </source>
</evidence>
<feature type="chain" id="PRO_5012437154" description="cellulase" evidence="8">
    <location>
        <begin position="28"/>
        <end position="345"/>
    </location>
</feature>
<dbReference type="InterPro" id="IPR002037">
    <property type="entry name" value="Glyco_hydro_8"/>
</dbReference>
<feature type="signal peptide" evidence="8">
    <location>
        <begin position="1"/>
        <end position="27"/>
    </location>
</feature>
<organism evidence="9 10">
    <name type="scientific">Neoasaia chiangmaiensis</name>
    <dbReference type="NCBI Taxonomy" id="320497"/>
    <lineage>
        <taxon>Bacteria</taxon>
        <taxon>Pseudomonadati</taxon>
        <taxon>Pseudomonadota</taxon>
        <taxon>Alphaproteobacteria</taxon>
        <taxon>Acetobacterales</taxon>
        <taxon>Acetobacteraceae</taxon>
        <taxon>Neoasaia</taxon>
    </lineage>
</organism>
<keyword evidence="8" id="KW-0732">Signal</keyword>
<accession>A0A1U9KRK9</accession>
<keyword evidence="4" id="KW-0378">Hydrolase</keyword>
<dbReference type="SUPFAM" id="SSF48208">
    <property type="entry name" value="Six-hairpin glycosidases"/>
    <property type="match status" value="1"/>
</dbReference>
<evidence type="ECO:0000256" key="6">
    <source>
        <dbReference type="ARBA" id="ARBA00023295"/>
    </source>
</evidence>
<dbReference type="PRINTS" id="PR00735">
    <property type="entry name" value="GLHYDRLASE8"/>
</dbReference>
<dbReference type="Pfam" id="PF01270">
    <property type="entry name" value="Glyco_hydro_8"/>
    <property type="match status" value="1"/>
</dbReference>
<gene>
    <name evidence="9" type="ORF">A0U93_11800</name>
</gene>
<keyword evidence="7" id="KW-0624">Polysaccharide degradation</keyword>
<keyword evidence="7" id="KW-0119">Carbohydrate metabolism</keyword>
<dbReference type="InterPro" id="IPR012341">
    <property type="entry name" value="6hp_glycosidase-like_sf"/>
</dbReference>
<comment type="similarity">
    <text evidence="2">Belongs to the glycosyl hydrolase 8 (cellulase D) family.</text>
</comment>
<evidence type="ECO:0000256" key="7">
    <source>
        <dbReference type="ARBA" id="ARBA00023326"/>
    </source>
</evidence>
<dbReference type="STRING" id="320497.A0U93_11800"/>
<dbReference type="Proteomes" id="UP000188604">
    <property type="component" value="Chromosome"/>
</dbReference>
<dbReference type="EC" id="3.2.1.4" evidence="3"/>
<evidence type="ECO:0000256" key="4">
    <source>
        <dbReference type="ARBA" id="ARBA00022801"/>
    </source>
</evidence>
<evidence type="ECO:0000256" key="8">
    <source>
        <dbReference type="SAM" id="SignalP"/>
    </source>
</evidence>
<comment type="catalytic activity">
    <reaction evidence="1">
        <text>Endohydrolysis of (1-&gt;4)-beta-D-glucosidic linkages in cellulose, lichenin and cereal beta-D-glucans.</text>
        <dbReference type="EC" id="3.2.1.4"/>
    </reaction>
</comment>
<keyword evidence="6" id="KW-0326">Glycosidase</keyword>
<proteinExistence type="inferred from homology"/>
<dbReference type="OrthoDB" id="9766708at2"/>
<dbReference type="InterPro" id="IPR008928">
    <property type="entry name" value="6-hairpin_glycosidase_sf"/>
</dbReference>
<evidence type="ECO:0000256" key="2">
    <source>
        <dbReference type="ARBA" id="ARBA00009209"/>
    </source>
</evidence>
<evidence type="ECO:0000256" key="1">
    <source>
        <dbReference type="ARBA" id="ARBA00000966"/>
    </source>
</evidence>
<evidence type="ECO:0000256" key="5">
    <source>
        <dbReference type="ARBA" id="ARBA00023001"/>
    </source>
</evidence>
<dbReference type="AlphaFoldDB" id="A0A1U9KRK9"/>
<reference evidence="9 10" key="1">
    <citation type="submission" date="2016-03" db="EMBL/GenBank/DDBJ databases">
        <title>Acetic acid bacteria sequencing.</title>
        <authorList>
            <person name="Brandt J."/>
            <person name="Jakob F."/>
            <person name="Vogel R.F."/>
        </authorList>
    </citation>
    <scope>NUCLEOTIDE SEQUENCE [LARGE SCALE GENOMIC DNA]</scope>
    <source>
        <strain evidence="9 10">NBRC 101099</strain>
    </source>
</reference>
<dbReference type="GO" id="GO:0008810">
    <property type="term" value="F:cellulase activity"/>
    <property type="evidence" value="ECO:0007669"/>
    <property type="project" value="UniProtKB-EC"/>
</dbReference>
<evidence type="ECO:0000256" key="3">
    <source>
        <dbReference type="ARBA" id="ARBA00012601"/>
    </source>
</evidence>
<name>A0A1U9KRK9_9PROT</name>
<dbReference type="GO" id="GO:0030245">
    <property type="term" value="P:cellulose catabolic process"/>
    <property type="evidence" value="ECO:0007669"/>
    <property type="project" value="UniProtKB-KW"/>
</dbReference>
<dbReference type="EMBL" id="CP014691">
    <property type="protein sequence ID" value="AQS88504.1"/>
    <property type="molecule type" value="Genomic_DNA"/>
</dbReference>
<keyword evidence="10" id="KW-1185">Reference proteome</keyword>
<dbReference type="Gene3D" id="1.50.10.10">
    <property type="match status" value="1"/>
</dbReference>
<protein>
    <recommendedName>
        <fullName evidence="3">cellulase</fullName>
        <ecNumber evidence="3">3.2.1.4</ecNumber>
    </recommendedName>
</protein>
<sequence>MKMTRRSMAAGLAVSGASSLITLPAQGADIADEWRGFRHRYVSDDGRVIDTGNGNISHSEGQGYGMLFAQSAGDRSNFDLIWGWTRANLTRENDSLHAWKWQPAAPHVTDTNTATDGDLLIAWALSRAGLSWSEPDYTRQARMIFDALSQRATQSTAEYKLLLPGLHGFTHAHRTVVNPSYYIFPALKAAAAQAPTGIWPTVLRDGVRLIERGVFGKYNLPPDWLAVPIAGGAPRLAKNWPPRFSYDAIRIPLYMAWGGVLADPLRAALDRFWGVWGLQALPGWVDLTTGERSSYNAPPGFQAVAIVSDPDRWGQHPLPGVRESGDYYSAALTLLAHIAATEIAR</sequence>
<evidence type="ECO:0000313" key="9">
    <source>
        <dbReference type="EMBL" id="AQS88504.1"/>
    </source>
</evidence>
<dbReference type="KEGG" id="nch:A0U93_11800"/>